<dbReference type="EMBL" id="MASQ01000137">
    <property type="protein sequence ID" value="OCB01543.1"/>
    <property type="molecule type" value="Genomic_DNA"/>
</dbReference>
<accession>A0A1B9BV50</accession>
<evidence type="ECO:0000256" key="2">
    <source>
        <dbReference type="ARBA" id="ARBA00022649"/>
    </source>
</evidence>
<evidence type="ECO:0000313" key="10">
    <source>
        <dbReference type="EMBL" id="OCB01543.1"/>
    </source>
</evidence>
<evidence type="ECO:0000256" key="7">
    <source>
        <dbReference type="ARBA" id="ARBA00038093"/>
    </source>
</evidence>
<comment type="similarity">
    <text evidence="7 8">Belongs to the PINc/VapC protein family.</text>
</comment>
<dbReference type="GO" id="GO:0004540">
    <property type="term" value="F:RNA nuclease activity"/>
    <property type="evidence" value="ECO:0007669"/>
    <property type="project" value="InterPro"/>
</dbReference>
<keyword evidence="8" id="KW-0800">Toxin</keyword>
<dbReference type="PANTHER" id="PTHR33653:SF1">
    <property type="entry name" value="RIBONUCLEASE VAPC2"/>
    <property type="match status" value="1"/>
</dbReference>
<gene>
    <name evidence="8" type="primary">vapC</name>
    <name evidence="10" type="ORF">BBC27_03435</name>
</gene>
<sequence>MGYLLDTNVCIEILRGRNSVLKTRLATRSLDELVLCSVVWAELQCGARLAQNPPQELARLQDAFGHWPRLPFDDSAAEAYGEIRAHLQRAGRLIGGNDLLIAAIAQTNGLTLVTHNTGEFTRVPTLPVEDWQA</sequence>
<evidence type="ECO:0000256" key="6">
    <source>
        <dbReference type="ARBA" id="ARBA00022842"/>
    </source>
</evidence>
<feature type="domain" description="PIN" evidence="9">
    <location>
        <begin position="3"/>
        <end position="124"/>
    </location>
</feature>
<feature type="binding site" evidence="8">
    <location>
        <position position="6"/>
    </location>
    <ligand>
        <name>Mg(2+)</name>
        <dbReference type="ChEBI" id="CHEBI:18420"/>
    </ligand>
</feature>
<evidence type="ECO:0000256" key="5">
    <source>
        <dbReference type="ARBA" id="ARBA00022801"/>
    </source>
</evidence>
<dbReference type="InterPro" id="IPR002716">
    <property type="entry name" value="PIN_dom"/>
</dbReference>
<evidence type="ECO:0000256" key="8">
    <source>
        <dbReference type="HAMAP-Rule" id="MF_00265"/>
    </source>
</evidence>
<evidence type="ECO:0000256" key="4">
    <source>
        <dbReference type="ARBA" id="ARBA00022723"/>
    </source>
</evidence>
<dbReference type="Proteomes" id="UP000093129">
    <property type="component" value="Unassembled WGS sequence"/>
</dbReference>
<keyword evidence="2 8" id="KW-1277">Toxin-antitoxin system</keyword>
<protein>
    <recommendedName>
        <fullName evidence="8">Ribonuclease VapC</fullName>
        <shortName evidence="8">RNase VapC</shortName>
        <ecNumber evidence="8">3.1.-.-</ecNumber>
    </recommendedName>
    <alternativeName>
        <fullName evidence="8">Toxin VapC</fullName>
    </alternativeName>
</protein>
<dbReference type="HAMAP" id="MF_00265">
    <property type="entry name" value="VapC_Nob1"/>
    <property type="match status" value="1"/>
</dbReference>
<organism evidence="10 11">
    <name type="scientific">Acidithiobacillus ferrivorans</name>
    <dbReference type="NCBI Taxonomy" id="160808"/>
    <lineage>
        <taxon>Bacteria</taxon>
        <taxon>Pseudomonadati</taxon>
        <taxon>Pseudomonadota</taxon>
        <taxon>Acidithiobacillia</taxon>
        <taxon>Acidithiobacillales</taxon>
        <taxon>Acidithiobacillaceae</taxon>
        <taxon>Acidithiobacillus</taxon>
    </lineage>
</organism>
<feature type="binding site" evidence="8">
    <location>
        <position position="98"/>
    </location>
    <ligand>
        <name>Mg(2+)</name>
        <dbReference type="ChEBI" id="CHEBI:18420"/>
    </ligand>
</feature>
<dbReference type="PANTHER" id="PTHR33653">
    <property type="entry name" value="RIBONUCLEASE VAPC2"/>
    <property type="match status" value="1"/>
</dbReference>
<dbReference type="Pfam" id="PF01850">
    <property type="entry name" value="PIN"/>
    <property type="match status" value="1"/>
</dbReference>
<dbReference type="RefSeq" id="WP_065414251.1">
    <property type="nucleotide sequence ID" value="NZ_MASQ01000137.1"/>
</dbReference>
<keyword evidence="3 8" id="KW-0540">Nuclease</keyword>
<evidence type="ECO:0000256" key="3">
    <source>
        <dbReference type="ARBA" id="ARBA00022722"/>
    </source>
</evidence>
<comment type="cofactor">
    <cofactor evidence="1 8">
        <name>Mg(2+)</name>
        <dbReference type="ChEBI" id="CHEBI:18420"/>
    </cofactor>
</comment>
<dbReference type="AlphaFoldDB" id="A0A1B9BV50"/>
<name>A0A1B9BV50_9PROT</name>
<dbReference type="Gene3D" id="3.40.50.1010">
    <property type="entry name" value="5'-nuclease"/>
    <property type="match status" value="1"/>
</dbReference>
<dbReference type="GO" id="GO:0090729">
    <property type="term" value="F:toxin activity"/>
    <property type="evidence" value="ECO:0007669"/>
    <property type="project" value="UniProtKB-KW"/>
</dbReference>
<evidence type="ECO:0000259" key="9">
    <source>
        <dbReference type="Pfam" id="PF01850"/>
    </source>
</evidence>
<keyword evidence="4 8" id="KW-0479">Metal-binding</keyword>
<comment type="function">
    <text evidence="8">Toxic component of a toxin-antitoxin (TA) system. An RNase.</text>
</comment>
<dbReference type="InterPro" id="IPR050556">
    <property type="entry name" value="Type_II_TA_system_RNase"/>
</dbReference>
<dbReference type="GO" id="GO:0000287">
    <property type="term" value="F:magnesium ion binding"/>
    <property type="evidence" value="ECO:0007669"/>
    <property type="project" value="UniProtKB-UniRule"/>
</dbReference>
<reference evidence="10 11" key="1">
    <citation type="submission" date="2016-07" db="EMBL/GenBank/DDBJ databases">
        <title>Draft genome of a psychrotolerant acidophile Acidithiobacillus ferrivorans strain YL15.</title>
        <authorList>
            <person name="Peng T."/>
            <person name="Ma L."/>
            <person name="Nan M."/>
            <person name="An N."/>
            <person name="Wang M."/>
            <person name="Qiu G."/>
            <person name="Zeng W."/>
        </authorList>
    </citation>
    <scope>NUCLEOTIDE SEQUENCE [LARGE SCALE GENOMIC DNA]</scope>
    <source>
        <strain evidence="10 11">YL15</strain>
    </source>
</reference>
<proteinExistence type="inferred from homology"/>
<dbReference type="InterPro" id="IPR022907">
    <property type="entry name" value="VapC_family"/>
</dbReference>
<evidence type="ECO:0000313" key="11">
    <source>
        <dbReference type="Proteomes" id="UP000093129"/>
    </source>
</evidence>
<keyword evidence="6 8" id="KW-0460">Magnesium</keyword>
<dbReference type="GO" id="GO:0016787">
    <property type="term" value="F:hydrolase activity"/>
    <property type="evidence" value="ECO:0007669"/>
    <property type="project" value="UniProtKB-KW"/>
</dbReference>
<dbReference type="EC" id="3.1.-.-" evidence="8"/>
<dbReference type="SUPFAM" id="SSF88723">
    <property type="entry name" value="PIN domain-like"/>
    <property type="match status" value="1"/>
</dbReference>
<dbReference type="InterPro" id="IPR029060">
    <property type="entry name" value="PIN-like_dom_sf"/>
</dbReference>
<dbReference type="CDD" id="cd09881">
    <property type="entry name" value="PIN_VapC4-5_FitB-like"/>
    <property type="match status" value="1"/>
</dbReference>
<comment type="caution">
    <text evidence="10">The sequence shown here is derived from an EMBL/GenBank/DDBJ whole genome shotgun (WGS) entry which is preliminary data.</text>
</comment>
<evidence type="ECO:0000256" key="1">
    <source>
        <dbReference type="ARBA" id="ARBA00001946"/>
    </source>
</evidence>
<keyword evidence="5 8" id="KW-0378">Hydrolase</keyword>